<accession>A0A0F9N5C6</accession>
<dbReference type="InterPro" id="IPR000033">
    <property type="entry name" value="LDLR_classB_rpt"/>
</dbReference>
<comment type="caution">
    <text evidence="3">The sequence shown here is derived from an EMBL/GenBank/DDBJ whole genome shotgun (WGS) entry which is preliminary data.</text>
</comment>
<dbReference type="GO" id="GO:0000209">
    <property type="term" value="P:protein polyubiquitination"/>
    <property type="evidence" value="ECO:0007669"/>
    <property type="project" value="TreeGrafter"/>
</dbReference>
<evidence type="ECO:0000256" key="1">
    <source>
        <dbReference type="ARBA" id="ARBA00022737"/>
    </source>
</evidence>
<feature type="transmembrane region" description="Helical" evidence="2">
    <location>
        <begin position="20"/>
        <end position="43"/>
    </location>
</feature>
<dbReference type="InterPro" id="IPR050952">
    <property type="entry name" value="TRIM-NHL_E3_ligases"/>
</dbReference>
<dbReference type="GO" id="GO:0061630">
    <property type="term" value="F:ubiquitin protein ligase activity"/>
    <property type="evidence" value="ECO:0007669"/>
    <property type="project" value="TreeGrafter"/>
</dbReference>
<keyword evidence="2" id="KW-0812">Transmembrane</keyword>
<keyword evidence="2" id="KW-0472">Membrane</keyword>
<feature type="transmembrane region" description="Helical" evidence="2">
    <location>
        <begin position="335"/>
        <end position="352"/>
    </location>
</feature>
<gene>
    <name evidence="3" type="ORF">LCGC14_1071320</name>
</gene>
<organism evidence="3">
    <name type="scientific">marine sediment metagenome</name>
    <dbReference type="NCBI Taxonomy" id="412755"/>
    <lineage>
        <taxon>unclassified sequences</taxon>
        <taxon>metagenomes</taxon>
        <taxon>ecological metagenomes</taxon>
    </lineage>
</organism>
<dbReference type="SUPFAM" id="SSF101898">
    <property type="entry name" value="NHL repeat"/>
    <property type="match status" value="1"/>
</dbReference>
<dbReference type="Pfam" id="PF01436">
    <property type="entry name" value="NHL"/>
    <property type="match status" value="1"/>
</dbReference>
<dbReference type="EMBL" id="LAZR01004615">
    <property type="protein sequence ID" value="KKN07032.1"/>
    <property type="molecule type" value="Genomic_DNA"/>
</dbReference>
<dbReference type="PANTHER" id="PTHR24104">
    <property type="entry name" value="E3 UBIQUITIN-PROTEIN LIGASE NHLRC1-RELATED"/>
    <property type="match status" value="1"/>
</dbReference>
<dbReference type="CDD" id="cd05819">
    <property type="entry name" value="NHL"/>
    <property type="match status" value="1"/>
</dbReference>
<dbReference type="PROSITE" id="PS51125">
    <property type="entry name" value="NHL"/>
    <property type="match status" value="4"/>
</dbReference>
<proteinExistence type="predicted"/>
<name>A0A0F9N5C6_9ZZZZ</name>
<evidence type="ECO:0000256" key="2">
    <source>
        <dbReference type="SAM" id="Phobius"/>
    </source>
</evidence>
<dbReference type="Gene3D" id="2.120.10.30">
    <property type="entry name" value="TolB, C-terminal domain"/>
    <property type="match status" value="3"/>
</dbReference>
<reference evidence="3" key="1">
    <citation type="journal article" date="2015" name="Nature">
        <title>Complex archaea that bridge the gap between prokaryotes and eukaryotes.</title>
        <authorList>
            <person name="Spang A."/>
            <person name="Saw J.H."/>
            <person name="Jorgensen S.L."/>
            <person name="Zaremba-Niedzwiedzka K."/>
            <person name="Martijn J."/>
            <person name="Lind A.E."/>
            <person name="van Eijk R."/>
            <person name="Schleper C."/>
            <person name="Guy L."/>
            <person name="Ettema T.J."/>
        </authorList>
    </citation>
    <scope>NUCLEOTIDE SEQUENCE</scope>
</reference>
<dbReference type="InterPro" id="IPR001258">
    <property type="entry name" value="NHL_repeat"/>
</dbReference>
<protein>
    <recommendedName>
        <fullName evidence="4">SMP-30/Gluconolactonase/LRE-like region domain-containing protein</fullName>
    </recommendedName>
</protein>
<dbReference type="PANTHER" id="PTHR24104:SF25">
    <property type="entry name" value="PROTEIN LIN-41"/>
    <property type="match status" value="1"/>
</dbReference>
<evidence type="ECO:0008006" key="4">
    <source>
        <dbReference type="Google" id="ProtNLM"/>
    </source>
</evidence>
<keyword evidence="1" id="KW-0677">Repeat</keyword>
<evidence type="ECO:0000313" key="3">
    <source>
        <dbReference type="EMBL" id="KKN07032.1"/>
    </source>
</evidence>
<dbReference type="SMART" id="SM00135">
    <property type="entry name" value="LY"/>
    <property type="match status" value="2"/>
</dbReference>
<dbReference type="InterPro" id="IPR011042">
    <property type="entry name" value="6-blade_b-propeller_TolB-like"/>
</dbReference>
<dbReference type="GO" id="GO:0008270">
    <property type="term" value="F:zinc ion binding"/>
    <property type="evidence" value="ECO:0007669"/>
    <property type="project" value="UniProtKB-KW"/>
</dbReference>
<sequence length="477" mass="54175">MVAKPRTVPIRVTKNSQRFIILVMIVILIALLFGIRPAGILFIPISPTHERSVTTEKDTLGLDYPQGIAANHKKEWLYVTSSKNSRVFVFDKNYEKIFDFGEDALKIPVFVAVDKKGTVYVTDRAQKAVLLFSQDGVFKRKLKLEEINNPLAITVDDKNNIYVSDTGKEHRILKYNADGKLILKFGHKKKADSPLKSKGGLFFPNGIAVDNKQNIYVADSNNGRIQIFDKNGEFKKIIITGGLPRGIAINKKHNVFFIADALRHKVYMYDLKTGKERANFSQLGSSESDVAFPNALVLTGNELEKILIVDRENSRVQIYTTRLSASTVGKLLRPYLPWLPLPLLVFLMLFLISRRRRYIVSDCFATAVLKDPELVGLVRSTKLLSISPTLFEKLGENQILDIFNRKPSKSARYNHSFAQRIRKEHKLTISQSEALALAHHKGIYQPVLLACDKKIIKAAEYYHIEVMDPKKFFKIKE</sequence>
<keyword evidence="2" id="KW-1133">Transmembrane helix</keyword>
<dbReference type="AlphaFoldDB" id="A0A0F9N5C6"/>
<dbReference type="GO" id="GO:0043161">
    <property type="term" value="P:proteasome-mediated ubiquitin-dependent protein catabolic process"/>
    <property type="evidence" value="ECO:0007669"/>
    <property type="project" value="TreeGrafter"/>
</dbReference>